<keyword evidence="4" id="KW-0998">Cell outer membrane</keyword>
<evidence type="ECO:0000256" key="2">
    <source>
        <dbReference type="ARBA" id="ARBA00022729"/>
    </source>
</evidence>
<keyword evidence="3" id="KW-0472">Membrane</keyword>
<keyword evidence="2 6" id="KW-0732">Signal</keyword>
<reference evidence="8 9" key="1">
    <citation type="submission" date="2023-10" db="EMBL/GenBank/DDBJ databases">
        <title>Novel methanotroph of the genus Methylocapsa from a subarctic wetland.</title>
        <authorList>
            <person name="Belova S.E."/>
            <person name="Oshkin I.Y."/>
            <person name="Miroshnikov K."/>
            <person name="Dedysh S.N."/>
        </authorList>
    </citation>
    <scope>NUCLEOTIDE SEQUENCE [LARGE SCALE GENOMIC DNA]</scope>
    <source>
        <strain evidence="8 9">RX1</strain>
    </source>
</reference>
<dbReference type="Pfam" id="PF01278">
    <property type="entry name" value="Omptin"/>
    <property type="match status" value="1"/>
</dbReference>
<feature type="signal peptide" evidence="6">
    <location>
        <begin position="1"/>
        <end position="28"/>
    </location>
</feature>
<dbReference type="SUPFAM" id="SSF56925">
    <property type="entry name" value="OMPA-like"/>
    <property type="match status" value="1"/>
</dbReference>
<evidence type="ECO:0000256" key="6">
    <source>
        <dbReference type="SAM" id="SignalP"/>
    </source>
</evidence>
<protein>
    <submittedName>
        <fullName evidence="8">Outer membrane beta-barrel protein</fullName>
    </submittedName>
</protein>
<evidence type="ECO:0000256" key="4">
    <source>
        <dbReference type="ARBA" id="ARBA00023237"/>
    </source>
</evidence>
<proteinExistence type="inferred from homology"/>
<evidence type="ECO:0000313" key="8">
    <source>
        <dbReference type="EMBL" id="WOJ91076.1"/>
    </source>
</evidence>
<evidence type="ECO:0000256" key="1">
    <source>
        <dbReference type="ARBA" id="ARBA00004442"/>
    </source>
</evidence>
<dbReference type="RefSeq" id="WP_407340663.1">
    <property type="nucleotide sequence ID" value="NZ_CP136862.1"/>
</dbReference>
<dbReference type="PANTHER" id="PTHR34001">
    <property type="entry name" value="BLL7405 PROTEIN"/>
    <property type="match status" value="1"/>
</dbReference>
<comment type="similarity">
    <text evidence="5">Belongs to the Omp25/RopB family.</text>
</comment>
<keyword evidence="9" id="KW-1185">Reference proteome</keyword>
<feature type="domain" description="Outer membrane protein beta-barrel" evidence="7">
    <location>
        <begin position="41"/>
        <end position="266"/>
    </location>
</feature>
<dbReference type="InterPro" id="IPR051692">
    <property type="entry name" value="OMP-like"/>
</dbReference>
<dbReference type="InterPro" id="IPR020080">
    <property type="entry name" value="OM_adhesin/peptidase_omptin"/>
</dbReference>
<organism evidence="8 9">
    <name type="scientific">Methylocapsa polymorpha</name>
    <dbReference type="NCBI Taxonomy" id="3080828"/>
    <lineage>
        <taxon>Bacteria</taxon>
        <taxon>Pseudomonadati</taxon>
        <taxon>Pseudomonadota</taxon>
        <taxon>Alphaproteobacteria</taxon>
        <taxon>Hyphomicrobiales</taxon>
        <taxon>Beijerinckiaceae</taxon>
        <taxon>Methylocapsa</taxon>
    </lineage>
</organism>
<gene>
    <name evidence="8" type="ORF">RZS28_07290</name>
</gene>
<dbReference type="InterPro" id="IPR011250">
    <property type="entry name" value="OMP/PagP_B-barrel"/>
</dbReference>
<dbReference type="Gene3D" id="2.40.128.90">
    <property type="entry name" value="OMPT-like"/>
    <property type="match status" value="1"/>
</dbReference>
<name>A0ABZ0HVZ3_9HYPH</name>
<dbReference type="PANTHER" id="PTHR34001:SF3">
    <property type="entry name" value="BLL7405 PROTEIN"/>
    <property type="match status" value="1"/>
</dbReference>
<comment type="subcellular location">
    <subcellularLocation>
        <location evidence="1">Cell outer membrane</location>
    </subcellularLocation>
</comment>
<feature type="chain" id="PRO_5046645153" evidence="6">
    <location>
        <begin position="29"/>
        <end position="570"/>
    </location>
</feature>
<evidence type="ECO:0000256" key="5">
    <source>
        <dbReference type="ARBA" id="ARBA00038306"/>
    </source>
</evidence>
<dbReference type="Proteomes" id="UP001626536">
    <property type="component" value="Chromosome"/>
</dbReference>
<sequence>MFAKRISGLALPTISMILAGLSPQAAGAADLPVAPPPVFVAAGVNWDGFYAGFHGGFAVGSSTWSSPTGYFAADRGLNVPPDVPANGAQSGLLGGLQLGYNRQFGAFVLAFEADASFGQLDGYAVCGAVVGLAAPAATPFLRGSGDPCHASTSALASAAGRFGYALGRTLIFVKGGLAYGSDHYSVVNPAAFAANPAQGSADRFGWTVGAGLEYALGGNWSAKGEYDYYDFGTRTISFNVPGYPGFNSFLVRRDQHLAKFGLNYRFADAGGGDVSAPAPAFVNDVTGEFGGRVGFSNGRFQEYLYSPSNAQELVSRLTWPNQTGISLESFARADHISGVFAKGYFGGVDLLGSHMNDEDFPPDTNPYSNTVSTTSNGRDFYASADLGYSFLRGSSWRIGGFLGYHYYSQRMNAIGCTQIGSAATKGCSVPPNTLFLGQTEYWQAARVGLGGDVLLTDRLKWSAEAVWLPYISYLGKDNHWLRDNINPQYDHGHGVNGFQAESVLSYALTERIDVGVGARYWLFQAQHGSTNFPSGGGPSPESFTSTRYGVFVQASYKFGEVAAPPVVAKY</sequence>
<accession>A0ABZ0HVZ3</accession>
<evidence type="ECO:0000256" key="3">
    <source>
        <dbReference type="ARBA" id="ARBA00023136"/>
    </source>
</evidence>
<dbReference type="EMBL" id="CP136862">
    <property type="protein sequence ID" value="WOJ91076.1"/>
    <property type="molecule type" value="Genomic_DNA"/>
</dbReference>
<dbReference type="InterPro" id="IPR053724">
    <property type="entry name" value="OMP_A26_sf"/>
</dbReference>
<evidence type="ECO:0000313" key="9">
    <source>
        <dbReference type="Proteomes" id="UP001626536"/>
    </source>
</evidence>
<dbReference type="SUPFAM" id="SSF69917">
    <property type="entry name" value="OMPT-like"/>
    <property type="match status" value="1"/>
</dbReference>
<dbReference type="Pfam" id="PF13505">
    <property type="entry name" value="OMP_b-brl"/>
    <property type="match status" value="1"/>
</dbReference>
<dbReference type="Gene3D" id="2.40.160.20">
    <property type="match status" value="1"/>
</dbReference>
<dbReference type="InterPro" id="IPR027385">
    <property type="entry name" value="Beta-barrel_OMP"/>
</dbReference>
<dbReference type="InterPro" id="IPR000036">
    <property type="entry name" value="Peptidase_A26_omptin"/>
</dbReference>
<evidence type="ECO:0000259" key="7">
    <source>
        <dbReference type="Pfam" id="PF13505"/>
    </source>
</evidence>